<sequence length="104" mass="11820">MITLRGKQKRFLRAEAHAMRPLFNIGKQGLTENWLDQLASAIDKRELFKVAILQNSDVEVAEAKNFIEENSDIQVVQTIGHTLVLFGESKDLENRKISAQVQNI</sequence>
<dbReference type="PANTHER" id="PTHR40065:SF3">
    <property type="entry name" value="RNA-BINDING PROTEIN YHBY"/>
    <property type="match status" value="1"/>
</dbReference>
<dbReference type="PROSITE" id="PS51295">
    <property type="entry name" value="CRM"/>
    <property type="match status" value="1"/>
</dbReference>
<evidence type="ECO:0000256" key="2">
    <source>
        <dbReference type="PROSITE-ProRule" id="PRU00626"/>
    </source>
</evidence>
<dbReference type="STRING" id="1329250.WOSG25_040300"/>
<dbReference type="InterPro" id="IPR035920">
    <property type="entry name" value="YhbY-like_sf"/>
</dbReference>
<evidence type="ECO:0000313" key="4">
    <source>
        <dbReference type="EMBL" id="GAK30590.1"/>
    </source>
</evidence>
<dbReference type="PANTHER" id="PTHR40065">
    <property type="entry name" value="RNA-BINDING PROTEIN YHBY"/>
    <property type="match status" value="1"/>
</dbReference>
<dbReference type="SUPFAM" id="SSF75471">
    <property type="entry name" value="YhbY-like"/>
    <property type="match status" value="1"/>
</dbReference>
<gene>
    <name evidence="4" type="ORF">WOSG25_040300</name>
</gene>
<organism evidence="4 5">
    <name type="scientific">Weissella oryzae (strain DSM 25784 / JCM 18191 / LMG 30913 / SG25)</name>
    <dbReference type="NCBI Taxonomy" id="1329250"/>
    <lineage>
        <taxon>Bacteria</taxon>
        <taxon>Bacillati</taxon>
        <taxon>Bacillota</taxon>
        <taxon>Bacilli</taxon>
        <taxon>Lactobacillales</taxon>
        <taxon>Lactobacillaceae</taxon>
        <taxon>Weissella</taxon>
    </lineage>
</organism>
<dbReference type="SMART" id="SM01103">
    <property type="entry name" value="CRS1_YhbY"/>
    <property type="match status" value="1"/>
</dbReference>
<dbReference type="Pfam" id="PF01985">
    <property type="entry name" value="CRS1_YhbY"/>
    <property type="match status" value="1"/>
</dbReference>
<dbReference type="Gene3D" id="3.30.110.60">
    <property type="entry name" value="YhbY-like"/>
    <property type="match status" value="1"/>
</dbReference>
<dbReference type="eggNOG" id="COG1534">
    <property type="taxonomic scope" value="Bacteria"/>
</dbReference>
<evidence type="ECO:0000256" key="1">
    <source>
        <dbReference type="ARBA" id="ARBA00022884"/>
    </source>
</evidence>
<feature type="domain" description="CRM" evidence="3">
    <location>
        <begin position="2"/>
        <end position="98"/>
    </location>
</feature>
<dbReference type="RefSeq" id="WP_027698683.1">
    <property type="nucleotide sequence ID" value="NZ_DF820487.1"/>
</dbReference>
<name>A0A069CS12_WEIOS</name>
<evidence type="ECO:0000313" key="5">
    <source>
        <dbReference type="Proteomes" id="UP000030643"/>
    </source>
</evidence>
<keyword evidence="5" id="KW-1185">Reference proteome</keyword>
<accession>A0A069CS12</accession>
<dbReference type="GO" id="GO:0003723">
    <property type="term" value="F:RNA binding"/>
    <property type="evidence" value="ECO:0007669"/>
    <property type="project" value="UniProtKB-UniRule"/>
</dbReference>
<dbReference type="Proteomes" id="UP000030643">
    <property type="component" value="Unassembled WGS sequence"/>
</dbReference>
<proteinExistence type="predicted"/>
<dbReference type="OrthoDB" id="9797519at2"/>
<dbReference type="NCBIfam" id="TIGR00253">
    <property type="entry name" value="RNA_bind_YhbY"/>
    <property type="match status" value="1"/>
</dbReference>
<keyword evidence="1 2" id="KW-0694">RNA-binding</keyword>
<evidence type="ECO:0000259" key="3">
    <source>
        <dbReference type="PROSITE" id="PS51295"/>
    </source>
</evidence>
<dbReference type="EMBL" id="DF820487">
    <property type="protein sequence ID" value="GAK30590.1"/>
    <property type="molecule type" value="Genomic_DNA"/>
</dbReference>
<dbReference type="InterPro" id="IPR001890">
    <property type="entry name" value="RNA-binding_CRM"/>
</dbReference>
<reference evidence="5" key="1">
    <citation type="journal article" date="2014" name="Genome Announc.">
        <title>Draft genome sequence of Weissella oryzae SG25T, isolated from fermented rice grains.</title>
        <authorList>
            <person name="Tanizawa Y."/>
            <person name="Fujisawa T."/>
            <person name="Mochizuki T."/>
            <person name="Kaminuma E."/>
            <person name="Suzuki Y."/>
            <person name="Nakamura Y."/>
            <person name="Tohno M."/>
        </authorList>
    </citation>
    <scope>NUCLEOTIDE SEQUENCE [LARGE SCALE GENOMIC DNA]</scope>
    <source>
        <strain evidence="5">DSM 25784 / JCM 18191 / LMG 30913 / SG25</strain>
    </source>
</reference>
<dbReference type="InterPro" id="IPR017924">
    <property type="entry name" value="RNA-binding_YhbY"/>
</dbReference>
<dbReference type="InterPro" id="IPR051925">
    <property type="entry name" value="RNA-binding_domain"/>
</dbReference>
<dbReference type="AlphaFoldDB" id="A0A069CS12"/>
<protein>
    <submittedName>
        <fullName evidence="4">RNA-binding protein</fullName>
    </submittedName>
</protein>